<dbReference type="Proteomes" id="UP001328107">
    <property type="component" value="Unassembled WGS sequence"/>
</dbReference>
<sequence>DGYEFDAREEIGHALLTLIIIIFILSKPHLRRIYKCYLLPLLLMQLTHKCAFVHFRSVPFAYCYRPKPWPIFGSGWISTFTQISLPFVILHSLIRHPLNVEFGIPGFIASILVPTTPLIMSVGNIIFKIADGVVFNFYFFLYSMTRAQGKCERINVFFHKIVILLCRSPGSW</sequence>
<reference evidence="3" key="1">
    <citation type="submission" date="2022-10" db="EMBL/GenBank/DDBJ databases">
        <title>Genome assembly of Pristionchus species.</title>
        <authorList>
            <person name="Yoshida K."/>
            <person name="Sommer R.J."/>
        </authorList>
    </citation>
    <scope>NUCLEOTIDE SEQUENCE [LARGE SCALE GENOMIC DNA]</scope>
    <source>
        <strain evidence="3">RS5460</strain>
    </source>
</reference>
<dbReference type="AlphaFoldDB" id="A0AAN5D5H3"/>
<proteinExistence type="predicted"/>
<keyword evidence="1" id="KW-0812">Transmembrane</keyword>
<gene>
    <name evidence="2" type="ORF">PMAYCL1PPCAC_27288</name>
</gene>
<protein>
    <submittedName>
        <fullName evidence="2">Uncharacterized protein</fullName>
    </submittedName>
</protein>
<feature type="non-terminal residue" evidence="2">
    <location>
        <position position="1"/>
    </location>
</feature>
<keyword evidence="1" id="KW-0472">Membrane</keyword>
<feature type="transmembrane region" description="Helical" evidence="1">
    <location>
        <begin position="102"/>
        <end position="119"/>
    </location>
</feature>
<evidence type="ECO:0000313" key="2">
    <source>
        <dbReference type="EMBL" id="GMR57093.1"/>
    </source>
</evidence>
<dbReference type="EMBL" id="BTRK01000006">
    <property type="protein sequence ID" value="GMR57093.1"/>
    <property type="molecule type" value="Genomic_DNA"/>
</dbReference>
<evidence type="ECO:0000313" key="3">
    <source>
        <dbReference type="Proteomes" id="UP001328107"/>
    </source>
</evidence>
<comment type="caution">
    <text evidence="2">The sequence shown here is derived from an EMBL/GenBank/DDBJ whole genome shotgun (WGS) entry which is preliminary data.</text>
</comment>
<name>A0AAN5D5H3_9BILA</name>
<organism evidence="2 3">
    <name type="scientific">Pristionchus mayeri</name>
    <dbReference type="NCBI Taxonomy" id="1317129"/>
    <lineage>
        <taxon>Eukaryota</taxon>
        <taxon>Metazoa</taxon>
        <taxon>Ecdysozoa</taxon>
        <taxon>Nematoda</taxon>
        <taxon>Chromadorea</taxon>
        <taxon>Rhabditida</taxon>
        <taxon>Rhabditina</taxon>
        <taxon>Diplogasteromorpha</taxon>
        <taxon>Diplogasteroidea</taxon>
        <taxon>Neodiplogasteridae</taxon>
        <taxon>Pristionchus</taxon>
    </lineage>
</organism>
<feature type="transmembrane region" description="Helical" evidence="1">
    <location>
        <begin position="12"/>
        <end position="30"/>
    </location>
</feature>
<accession>A0AAN5D5H3</accession>
<keyword evidence="1" id="KW-1133">Transmembrane helix</keyword>
<keyword evidence="3" id="KW-1185">Reference proteome</keyword>
<evidence type="ECO:0000256" key="1">
    <source>
        <dbReference type="SAM" id="Phobius"/>
    </source>
</evidence>
<feature type="transmembrane region" description="Helical" evidence="1">
    <location>
        <begin position="69"/>
        <end position="90"/>
    </location>
</feature>